<dbReference type="Gene3D" id="3.40.50.300">
    <property type="entry name" value="P-loop containing nucleotide triphosphate hydrolases"/>
    <property type="match status" value="2"/>
</dbReference>
<name>A0ABP9QE58_9PSEU</name>
<dbReference type="InterPro" id="IPR038729">
    <property type="entry name" value="Rad50/SbcC_AAA"/>
</dbReference>
<feature type="region of interest" description="Disordered" evidence="5">
    <location>
        <begin position="297"/>
        <end position="334"/>
    </location>
</feature>
<dbReference type="PANTHER" id="PTHR32114">
    <property type="entry name" value="ABC TRANSPORTER ABCH.3"/>
    <property type="match status" value="1"/>
</dbReference>
<sequence length="1134" mass="122684">MRPVRLELDGFAAFREPTTVDFTGVDYFALVGPTGAGKSTVIDAMTFALYGSVPRWDDRRTVALALSPTANRGTVRLLFDVGSVRYVVARELRRSATGSVTVRNARLERLVGESELDESETEVLAHDGAVSKAVEELLGLPFEQFCICVVLPQGDFAQFLHAKPADRQRTLTRILGLSRYEAMAREAANEAKLAAQRADVLGEQLAGYADADQAAEAQAAEREAELAALVEWVDRTQPELLATGERVAEMERDTRRLADERTQLAAVAAPEGLDELAERARRTGSELAEARRALAAAERADNEARARQAGVPDREPLRQRQRDHAERAELTERAPELRERWEAARRATETAGADAEAAAKELAGLRNRLNDATAALRELRTRADRLAGERERLAAVRVPDSVAELGARRRASVDALAAARRELAEAERADLAARDELAQAPDRAQLEQARRDHAALAEAQRARDSLTARYDQAAARTAEADRVLAAAEHALAHARAQRDAAARVDLVAAVRPRLRPGQPCPVCTQQVHRLPPPAEGGDLAAADREVQRAGAHRDRVAAGQRKAAEAEHRTGAELDTLLDRVEGLRAALADAPANPNEVDALLAESNRLAGTARAADERLRNARREREAAEAAGTEVIRGLAASFGELRAARDPLVELGAPGLDSEADDPAAAWRELARWASEAAGQWADRESATRKEAEGAERAHAEAERALREAEEGAERADRARTGAVRAEQDAHNELTRADRRREELAEALEDGPDEAEVTARLGELDELDAEVRAADERLRAAREAAREARTADVEVSGQLDLGWRRLRGARDPLVGLGAPVLDRPSGGLDDDSDDPDEDPDEEHEGDDPDGPGDHLVGAWRALTGWAERGARDRAKRLMAAAVELADTRRRWEELQRELLDALAEQGIEPPQGEQRPVATWAPAGVSAALERARAATARLVERRAAAARLTADRAEAEQAHQVAKMLAGLLRSDAFPRWLVASALDTLVADASRNLEELSGGQFELAHSDGEFVVVDHADADARRPVKTLSGGETFQASLALALALSEQLSTLAAAGAVRLDSIFLDEGFGTLDEANLEVVAATLENLASLGDRMVGVITHVPALAERVPVRFAVSRDQRTATITREMA</sequence>
<feature type="domain" description="Rad50/SbcC-type AAA" evidence="6">
    <location>
        <begin position="5"/>
        <end position="196"/>
    </location>
</feature>
<keyword evidence="4" id="KW-0175">Coiled coil</keyword>
<keyword evidence="8" id="KW-1185">Reference proteome</keyword>
<feature type="coiled-coil region" evidence="4">
    <location>
        <begin position="355"/>
        <end position="476"/>
    </location>
</feature>
<comment type="subunit">
    <text evidence="2">Heterodimer of SbcC and SbcD.</text>
</comment>
<evidence type="ECO:0000256" key="5">
    <source>
        <dbReference type="SAM" id="MobiDB-lite"/>
    </source>
</evidence>
<evidence type="ECO:0000256" key="4">
    <source>
        <dbReference type="SAM" id="Coils"/>
    </source>
</evidence>
<protein>
    <recommendedName>
        <fullName evidence="3">Nuclease SbcCD subunit C</fullName>
    </recommendedName>
</protein>
<feature type="coiled-coil region" evidence="4">
    <location>
        <begin position="883"/>
        <end position="910"/>
    </location>
</feature>
<evidence type="ECO:0000256" key="1">
    <source>
        <dbReference type="ARBA" id="ARBA00006930"/>
    </source>
</evidence>
<feature type="compositionally biased region" description="Acidic residues" evidence="5">
    <location>
        <begin position="834"/>
        <end position="856"/>
    </location>
</feature>
<evidence type="ECO:0000256" key="2">
    <source>
        <dbReference type="ARBA" id="ARBA00011322"/>
    </source>
</evidence>
<dbReference type="RefSeq" id="WP_185060339.1">
    <property type="nucleotide sequence ID" value="NZ_BAABJP010000020.1"/>
</dbReference>
<dbReference type="SUPFAM" id="SSF52540">
    <property type="entry name" value="P-loop containing nucleoside triphosphate hydrolases"/>
    <property type="match status" value="1"/>
</dbReference>
<dbReference type="Pfam" id="PF13558">
    <property type="entry name" value="SbcC_Walker_B"/>
    <property type="match status" value="1"/>
</dbReference>
<evidence type="ECO:0000256" key="3">
    <source>
        <dbReference type="ARBA" id="ARBA00013368"/>
    </source>
</evidence>
<feature type="region of interest" description="Disordered" evidence="5">
    <location>
        <begin position="820"/>
        <end position="862"/>
    </location>
</feature>
<dbReference type="Pfam" id="PF13476">
    <property type="entry name" value="AAA_23"/>
    <property type="match status" value="1"/>
</dbReference>
<comment type="caution">
    <text evidence="7">The sequence shown here is derived from an EMBL/GenBank/DDBJ whole genome shotgun (WGS) entry which is preliminary data.</text>
</comment>
<feature type="compositionally biased region" description="Basic and acidic residues" evidence="5">
    <location>
        <begin position="688"/>
        <end position="745"/>
    </location>
</feature>
<evidence type="ECO:0000259" key="6">
    <source>
        <dbReference type="Pfam" id="PF13476"/>
    </source>
</evidence>
<evidence type="ECO:0000313" key="7">
    <source>
        <dbReference type="EMBL" id="GAA5160425.1"/>
    </source>
</evidence>
<organism evidence="7 8">
    <name type="scientific">Pseudonocardia eucalypti</name>
    <dbReference type="NCBI Taxonomy" id="648755"/>
    <lineage>
        <taxon>Bacteria</taxon>
        <taxon>Bacillati</taxon>
        <taxon>Actinomycetota</taxon>
        <taxon>Actinomycetes</taxon>
        <taxon>Pseudonocardiales</taxon>
        <taxon>Pseudonocardiaceae</taxon>
        <taxon>Pseudonocardia</taxon>
    </lineage>
</organism>
<gene>
    <name evidence="7" type="ORF">GCM10023321_43070</name>
</gene>
<evidence type="ECO:0000313" key="8">
    <source>
        <dbReference type="Proteomes" id="UP001428817"/>
    </source>
</evidence>
<dbReference type="EMBL" id="BAABJP010000020">
    <property type="protein sequence ID" value="GAA5160425.1"/>
    <property type="molecule type" value="Genomic_DNA"/>
</dbReference>
<feature type="region of interest" description="Disordered" evidence="5">
    <location>
        <begin position="685"/>
        <end position="745"/>
    </location>
</feature>
<comment type="similarity">
    <text evidence="1">Belongs to the SMC family. SbcC subfamily.</text>
</comment>
<dbReference type="InterPro" id="IPR027417">
    <property type="entry name" value="P-loop_NTPase"/>
</dbReference>
<accession>A0ABP9QE58</accession>
<proteinExistence type="inferred from homology"/>
<reference evidence="8" key="1">
    <citation type="journal article" date="2019" name="Int. J. Syst. Evol. Microbiol.">
        <title>The Global Catalogue of Microorganisms (GCM) 10K type strain sequencing project: providing services to taxonomists for standard genome sequencing and annotation.</title>
        <authorList>
            <consortium name="The Broad Institute Genomics Platform"/>
            <consortium name="The Broad Institute Genome Sequencing Center for Infectious Disease"/>
            <person name="Wu L."/>
            <person name="Ma J."/>
        </authorList>
    </citation>
    <scope>NUCLEOTIDE SEQUENCE [LARGE SCALE GENOMIC DNA]</scope>
    <source>
        <strain evidence="8">JCM 18303</strain>
    </source>
</reference>
<dbReference type="Proteomes" id="UP001428817">
    <property type="component" value="Unassembled WGS sequence"/>
</dbReference>
<dbReference type="PANTHER" id="PTHR32114:SF2">
    <property type="entry name" value="ABC TRANSPORTER ABCH.3"/>
    <property type="match status" value="1"/>
</dbReference>